<protein>
    <submittedName>
        <fullName evidence="4">Uncharacterized protein LOC109463937</fullName>
    </submittedName>
</protein>
<name>A0A6P4Y1I5_BRABE</name>
<proteinExistence type="predicted"/>
<organism evidence="3 4">
    <name type="scientific">Branchiostoma belcheri</name>
    <name type="common">Amphioxus</name>
    <dbReference type="NCBI Taxonomy" id="7741"/>
    <lineage>
        <taxon>Eukaryota</taxon>
        <taxon>Metazoa</taxon>
        <taxon>Chordata</taxon>
        <taxon>Cephalochordata</taxon>
        <taxon>Leptocardii</taxon>
        <taxon>Amphioxiformes</taxon>
        <taxon>Branchiostomatidae</taxon>
        <taxon>Branchiostoma</taxon>
    </lineage>
</organism>
<gene>
    <name evidence="4" type="primary">LOC109463937</name>
</gene>
<evidence type="ECO:0000259" key="2">
    <source>
        <dbReference type="Pfam" id="PF20478"/>
    </source>
</evidence>
<dbReference type="InterPro" id="IPR046815">
    <property type="entry name" value="P2RX7_C"/>
</dbReference>
<dbReference type="Pfam" id="PF20478">
    <property type="entry name" value="P2RX7_C"/>
    <property type="match status" value="1"/>
</dbReference>
<feature type="domain" description="P2X purinoreceptor 7 intracellular" evidence="2">
    <location>
        <begin position="62"/>
        <end position="137"/>
    </location>
</feature>
<dbReference type="KEGG" id="bbel:109463937"/>
<evidence type="ECO:0000313" key="4">
    <source>
        <dbReference type="RefSeq" id="XP_019616394.1"/>
    </source>
</evidence>
<accession>A0A6P4Y1I5</accession>
<evidence type="ECO:0000313" key="3">
    <source>
        <dbReference type="Proteomes" id="UP000515135"/>
    </source>
</evidence>
<feature type="compositionally biased region" description="Acidic residues" evidence="1">
    <location>
        <begin position="149"/>
        <end position="175"/>
    </location>
</feature>
<dbReference type="GeneID" id="109463937"/>
<dbReference type="Proteomes" id="UP000515135">
    <property type="component" value="Unplaced"/>
</dbReference>
<dbReference type="AlphaFoldDB" id="A0A6P4Y1I5"/>
<feature type="region of interest" description="Disordered" evidence="1">
    <location>
        <begin position="17"/>
        <end position="40"/>
    </location>
</feature>
<dbReference type="PANTHER" id="PTHR36981:SF9">
    <property type="entry name" value="NANOR-RELATED"/>
    <property type="match status" value="1"/>
</dbReference>
<feature type="region of interest" description="Disordered" evidence="1">
    <location>
        <begin position="145"/>
        <end position="175"/>
    </location>
</feature>
<dbReference type="RefSeq" id="XP_019616394.1">
    <property type="nucleotide sequence ID" value="XM_019760835.1"/>
</dbReference>
<sequence>MERWEFDANNIVPYNFEPRYSDSRGESGEGGSGAGDNTAGAVASISPSAEPETIAAVTIREWDQADEETAKWRLKHFVWCRCGGKCRQMKTVHESVCCHDLVEAEQRREGQDILCLTEHAGFKVVVLNKDVLECAMVAKLEGAEHQREDDDGYDDDDDYDDVGNNDDDDDDDEALGAEAPEINNRAYRLQAYSQCCIFLQLDLDPEECVRRVIPSCVVQAINKMYPDPSGDFKSPFEDEGCL</sequence>
<keyword evidence="3" id="KW-1185">Reference proteome</keyword>
<dbReference type="PANTHER" id="PTHR36981">
    <property type="entry name" value="ZGC:195170"/>
    <property type="match status" value="1"/>
</dbReference>
<reference evidence="4" key="1">
    <citation type="submission" date="2025-08" db="UniProtKB">
        <authorList>
            <consortium name="RefSeq"/>
        </authorList>
    </citation>
    <scope>IDENTIFICATION</scope>
    <source>
        <tissue evidence="4">Gonad</tissue>
    </source>
</reference>
<evidence type="ECO:0000256" key="1">
    <source>
        <dbReference type="SAM" id="MobiDB-lite"/>
    </source>
</evidence>
<dbReference type="OrthoDB" id="10032988at2759"/>